<sequence length="80" mass="9295">MRLTASLFTICDGNLNLYLLSLNKRYTQFIRIIVSYSKNSITALCMKINLQAFVRLFYNGLLLFVSVIVILRRAMNILIF</sequence>
<accession>K7YHE6</accession>
<keyword evidence="1" id="KW-1133">Transmembrane helix</keyword>
<keyword evidence="1" id="KW-0812">Transmembrane</keyword>
<evidence type="ECO:0000313" key="3">
    <source>
        <dbReference type="Proteomes" id="UP000010077"/>
    </source>
</evidence>
<dbReference type="AlphaFoldDB" id="K7YHE6"/>
<feature type="transmembrane region" description="Helical" evidence="1">
    <location>
        <begin position="56"/>
        <end position="75"/>
    </location>
</feature>
<gene>
    <name evidence="2" type="ORF">A1OE_780</name>
</gene>
<protein>
    <submittedName>
        <fullName evidence="2">Uncharacterized protein</fullName>
    </submittedName>
</protein>
<proteinExistence type="predicted"/>
<evidence type="ECO:0000313" key="2">
    <source>
        <dbReference type="EMBL" id="AFX98965.1"/>
    </source>
</evidence>
<keyword evidence="1" id="KW-0472">Membrane</keyword>
<dbReference type="KEGG" id="thal:A1OE_780"/>
<dbReference type="EMBL" id="CP003539">
    <property type="protein sequence ID" value="AFX98965.1"/>
    <property type="molecule type" value="Genomic_DNA"/>
</dbReference>
<reference evidence="2 3" key="1">
    <citation type="journal article" date="2012" name="Proc. Natl. Acad. Sci. U.S.A.">
        <title>Genome streamlining and chemical defense in a coral reef symbiosis.</title>
        <authorList>
            <person name="Kwan J.C."/>
            <person name="Donia M.S."/>
            <person name="Han A.W."/>
            <person name="Hirose E."/>
            <person name="Haygood M.G."/>
            <person name="Schmidt E.W."/>
        </authorList>
    </citation>
    <scope>NUCLEOTIDE SEQUENCE [LARGE SCALE GENOMIC DNA]</scope>
    <source>
        <strain evidence="2 3">L2</strain>
    </source>
</reference>
<evidence type="ECO:0000256" key="1">
    <source>
        <dbReference type="SAM" id="Phobius"/>
    </source>
</evidence>
<organism evidence="2 3">
    <name type="scientific">Candidatus Endolissoclinum faulkneri L2</name>
    <dbReference type="NCBI Taxonomy" id="1193729"/>
    <lineage>
        <taxon>Bacteria</taxon>
        <taxon>Pseudomonadati</taxon>
        <taxon>Pseudomonadota</taxon>
        <taxon>Alphaproteobacteria</taxon>
        <taxon>Rhodospirillales</taxon>
        <taxon>Rhodospirillaceae</taxon>
        <taxon>Candidatus Endolissoclinum</taxon>
    </lineage>
</organism>
<keyword evidence="3" id="KW-1185">Reference proteome</keyword>
<name>K7YHE6_9PROT</name>
<dbReference type="Proteomes" id="UP000010077">
    <property type="component" value="Chromosome"/>
</dbReference>
<dbReference type="HOGENOM" id="CLU_2583155_0_0_5"/>